<keyword evidence="3 5" id="KW-1133">Transmembrane helix</keyword>
<keyword evidence="2 5" id="KW-0812">Transmembrane</keyword>
<dbReference type="GO" id="GO:0016020">
    <property type="term" value="C:membrane"/>
    <property type="evidence" value="ECO:0007669"/>
    <property type="project" value="UniProtKB-SubCell"/>
</dbReference>
<feature type="transmembrane region" description="Helical" evidence="5">
    <location>
        <begin position="123"/>
        <end position="147"/>
    </location>
</feature>
<keyword evidence="8" id="KW-1185">Reference proteome</keyword>
<name>A0A0A6RZ15_9GAMM</name>
<reference evidence="7 8" key="1">
    <citation type="journal article" date="2016" name="Front. Microbiol.">
        <title>Single-Cell (Meta-)Genomics of a Dimorphic Candidatus Thiomargarita nelsonii Reveals Genomic Plasticity.</title>
        <authorList>
            <person name="Flood B.E."/>
            <person name="Fliss P."/>
            <person name="Jones D.S."/>
            <person name="Dick G.J."/>
            <person name="Jain S."/>
            <person name="Kaster A.K."/>
            <person name="Winkel M."/>
            <person name="Mussmann M."/>
            <person name="Bailey J."/>
        </authorList>
    </citation>
    <scope>NUCLEOTIDE SEQUENCE [LARGE SCALE GENOMIC DNA]</scope>
    <source>
        <strain evidence="7">Hydrate Ridge</strain>
    </source>
</reference>
<feature type="transmembrane region" description="Helical" evidence="5">
    <location>
        <begin position="200"/>
        <end position="219"/>
    </location>
</feature>
<accession>A0A0A6RZ15</accession>
<dbReference type="EMBL" id="JSZA02000112">
    <property type="protein sequence ID" value="KHD09136.1"/>
    <property type="molecule type" value="Genomic_DNA"/>
</dbReference>
<evidence type="ECO:0000256" key="2">
    <source>
        <dbReference type="ARBA" id="ARBA00022692"/>
    </source>
</evidence>
<dbReference type="InterPro" id="IPR006977">
    <property type="entry name" value="Yip1_dom"/>
</dbReference>
<feature type="transmembrane region" description="Helical" evidence="5">
    <location>
        <begin position="77"/>
        <end position="103"/>
    </location>
</feature>
<evidence type="ECO:0000313" key="7">
    <source>
        <dbReference type="EMBL" id="KHD09136.1"/>
    </source>
</evidence>
<comment type="caution">
    <text evidence="7">The sequence shown here is derived from an EMBL/GenBank/DDBJ whole genome shotgun (WGS) entry which is preliminary data.</text>
</comment>
<dbReference type="Pfam" id="PF04893">
    <property type="entry name" value="Yip1"/>
    <property type="match status" value="1"/>
</dbReference>
<evidence type="ECO:0000313" key="8">
    <source>
        <dbReference type="Proteomes" id="UP000030428"/>
    </source>
</evidence>
<gene>
    <name evidence="7" type="ORF">PN36_23185</name>
</gene>
<feature type="transmembrane region" description="Helical" evidence="5">
    <location>
        <begin position="159"/>
        <end position="179"/>
    </location>
</feature>
<evidence type="ECO:0000256" key="4">
    <source>
        <dbReference type="ARBA" id="ARBA00023136"/>
    </source>
</evidence>
<evidence type="ECO:0000256" key="3">
    <source>
        <dbReference type="ARBA" id="ARBA00022989"/>
    </source>
</evidence>
<organism evidence="7 8">
    <name type="scientific">Candidatus Thiomargarita nelsonii</name>
    <dbReference type="NCBI Taxonomy" id="1003181"/>
    <lineage>
        <taxon>Bacteria</taxon>
        <taxon>Pseudomonadati</taxon>
        <taxon>Pseudomonadota</taxon>
        <taxon>Gammaproteobacteria</taxon>
        <taxon>Thiotrichales</taxon>
        <taxon>Thiotrichaceae</taxon>
        <taxon>Thiomargarita</taxon>
    </lineage>
</organism>
<dbReference type="Proteomes" id="UP000030428">
    <property type="component" value="Unassembled WGS sequence"/>
</dbReference>
<proteinExistence type="predicted"/>
<dbReference type="AlphaFoldDB" id="A0A0A6RZ15"/>
<evidence type="ECO:0000256" key="5">
    <source>
        <dbReference type="SAM" id="Phobius"/>
    </source>
</evidence>
<protein>
    <recommendedName>
        <fullName evidence="6">Yip1 domain-containing protein</fullName>
    </recommendedName>
</protein>
<keyword evidence="4 5" id="KW-0472">Membrane</keyword>
<evidence type="ECO:0000256" key="1">
    <source>
        <dbReference type="ARBA" id="ARBA00004141"/>
    </source>
</evidence>
<feature type="domain" description="Yip1" evidence="6">
    <location>
        <begin position="29"/>
        <end position="212"/>
    </location>
</feature>
<comment type="subcellular location">
    <subcellularLocation>
        <location evidence="1">Membrane</location>
        <topology evidence="1">Multi-pass membrane protein</topology>
    </subcellularLocation>
</comment>
<evidence type="ECO:0000259" key="6">
    <source>
        <dbReference type="Pfam" id="PF04893"/>
    </source>
</evidence>
<sequence length="225" mass="25068">METNPYQAPTSELGARSQSDEIVGNPWFSIWTKPRATIRKIVETDPNHQVILLASLSGIANALRNITSPEVLGLMPIWFFLLLAVIVGPIIGIIWLYIGSALLHFTGRWIGGTASRQHLRTAIAWPLIPFIFAIPIILLMQLIFVWIEPNNVPGTMFFAVSQLIIAIPMIIFGFWSMILMLKCVGEVQGFSAWKALGNNILAFLIVFVPIFLVMFFLVFSGNLTA</sequence>